<evidence type="ECO:0000313" key="1">
    <source>
        <dbReference type="EMBL" id="PNY25451.1"/>
    </source>
</evidence>
<keyword evidence="2" id="KW-1185">Reference proteome</keyword>
<name>A0A2K3QD58_9HYPO</name>
<sequence>MYGDLAVKLVRCPPYPRGPTREEDAEPRVSTALLNRDLTREVRDLDKDVTDLLEPFYSTFDPATD</sequence>
<organism evidence="1 2">
    <name type="scientific">Tolypocladium capitatum</name>
    <dbReference type="NCBI Taxonomy" id="45235"/>
    <lineage>
        <taxon>Eukaryota</taxon>
        <taxon>Fungi</taxon>
        <taxon>Dikarya</taxon>
        <taxon>Ascomycota</taxon>
        <taxon>Pezizomycotina</taxon>
        <taxon>Sordariomycetes</taxon>
        <taxon>Hypocreomycetidae</taxon>
        <taxon>Hypocreales</taxon>
        <taxon>Ophiocordycipitaceae</taxon>
        <taxon>Tolypocladium</taxon>
    </lineage>
</organism>
<evidence type="ECO:0000313" key="2">
    <source>
        <dbReference type="Proteomes" id="UP000236621"/>
    </source>
</evidence>
<dbReference type="Proteomes" id="UP000236621">
    <property type="component" value="Unassembled WGS sequence"/>
</dbReference>
<reference evidence="1 2" key="1">
    <citation type="submission" date="2017-08" db="EMBL/GenBank/DDBJ databases">
        <title>Harnessing the power of phylogenomics to disentangle the directionality and signatures of interkingdom host jumping in the parasitic fungal genus Tolypocladium.</title>
        <authorList>
            <person name="Quandt C.A."/>
            <person name="Patterson W."/>
            <person name="Spatafora J.W."/>
        </authorList>
    </citation>
    <scope>NUCLEOTIDE SEQUENCE [LARGE SCALE GENOMIC DNA]</scope>
    <source>
        <strain evidence="1 2">CBS 113982</strain>
    </source>
</reference>
<comment type="caution">
    <text evidence="1">The sequence shown here is derived from an EMBL/GenBank/DDBJ whole genome shotgun (WGS) entry which is preliminary data.</text>
</comment>
<proteinExistence type="predicted"/>
<protein>
    <submittedName>
        <fullName evidence="1">DNA replication complex GINS protein PSF1</fullName>
    </submittedName>
</protein>
<dbReference type="OrthoDB" id="10252587at2759"/>
<accession>A0A2K3QD58</accession>
<gene>
    <name evidence="1" type="ORF">TCAP_04604</name>
</gene>
<dbReference type="EMBL" id="NRSZ01000741">
    <property type="protein sequence ID" value="PNY25451.1"/>
    <property type="molecule type" value="Genomic_DNA"/>
</dbReference>
<dbReference type="AlphaFoldDB" id="A0A2K3QD58"/>